<evidence type="ECO:0000313" key="2">
    <source>
        <dbReference type="Proteomes" id="UP000263517"/>
    </source>
</evidence>
<comment type="caution">
    <text evidence="1">The sequence shown here is derived from an EMBL/GenBank/DDBJ whole genome shotgun (WGS) entry which is preliminary data.</text>
</comment>
<name>A0A350P1M5_9ALTE</name>
<dbReference type="AlphaFoldDB" id="A0A350P1M5"/>
<organism evidence="1 2">
    <name type="scientific">Alteromonas australica</name>
    <dbReference type="NCBI Taxonomy" id="589873"/>
    <lineage>
        <taxon>Bacteria</taxon>
        <taxon>Pseudomonadati</taxon>
        <taxon>Pseudomonadota</taxon>
        <taxon>Gammaproteobacteria</taxon>
        <taxon>Alteromonadales</taxon>
        <taxon>Alteromonadaceae</taxon>
        <taxon>Alteromonas/Salinimonas group</taxon>
        <taxon>Alteromonas</taxon>
    </lineage>
</organism>
<dbReference type="Proteomes" id="UP000263517">
    <property type="component" value="Unassembled WGS sequence"/>
</dbReference>
<dbReference type="EMBL" id="DNAN01000191">
    <property type="protein sequence ID" value="HAW75192.1"/>
    <property type="molecule type" value="Genomic_DNA"/>
</dbReference>
<protein>
    <submittedName>
        <fullName evidence="1">Uncharacterized protein</fullName>
    </submittedName>
</protein>
<gene>
    <name evidence="1" type="ORF">DCW74_05580</name>
</gene>
<sequence length="139" mass="15523">MSFGFQIEEAEECPGTAGLLIDNTPPLTVAHVRPFVWAILLYRGAVHSWEVVNALSAVCGLFDMKVADQDEDDRTRSEICVDTVLAEMIIEGLLRYNEEKDIWVLEYDPGNVPTVIKAVSGVNGSMPKHFLLEMAEKRK</sequence>
<reference evidence="1 2" key="1">
    <citation type="journal article" date="2018" name="Nat. Biotechnol.">
        <title>A standardized bacterial taxonomy based on genome phylogeny substantially revises the tree of life.</title>
        <authorList>
            <person name="Parks D.H."/>
            <person name="Chuvochina M."/>
            <person name="Waite D.W."/>
            <person name="Rinke C."/>
            <person name="Skarshewski A."/>
            <person name="Chaumeil P.A."/>
            <person name="Hugenholtz P."/>
        </authorList>
    </citation>
    <scope>NUCLEOTIDE SEQUENCE [LARGE SCALE GENOMIC DNA]</scope>
    <source>
        <strain evidence="1">UBA11978</strain>
    </source>
</reference>
<proteinExistence type="predicted"/>
<evidence type="ECO:0000313" key="1">
    <source>
        <dbReference type="EMBL" id="HAW75192.1"/>
    </source>
</evidence>
<accession>A0A350P1M5</accession>